<dbReference type="GO" id="GO:0015768">
    <property type="term" value="P:maltose transport"/>
    <property type="evidence" value="ECO:0007669"/>
    <property type="project" value="TreeGrafter"/>
</dbReference>
<dbReference type="Gene3D" id="3.40.190.10">
    <property type="entry name" value="Periplasmic binding protein-like II"/>
    <property type="match status" value="2"/>
</dbReference>
<keyword evidence="5" id="KW-0472">Membrane</keyword>
<keyword evidence="4 5" id="KW-0732">Signal</keyword>
<dbReference type="OrthoDB" id="9766758at2"/>
<feature type="chain" id="PRO_5039753716" description="Maltodextrin-binding protein" evidence="5">
    <location>
        <begin position="26"/>
        <end position="444"/>
    </location>
</feature>
<dbReference type="InterPro" id="IPR006060">
    <property type="entry name" value="Maltose/Cyclodextrin-bd"/>
</dbReference>
<feature type="signal peptide" evidence="5">
    <location>
        <begin position="1"/>
        <end position="25"/>
    </location>
</feature>
<keyword evidence="2 5" id="KW-0813">Transport</keyword>
<evidence type="ECO:0000256" key="6">
    <source>
        <dbReference type="SAM" id="MobiDB-lite"/>
    </source>
</evidence>
<dbReference type="CDD" id="cd13586">
    <property type="entry name" value="PBP2_Maltose_binding_like"/>
    <property type="match status" value="1"/>
</dbReference>
<keyword evidence="3 5" id="KW-0762">Sugar transport</keyword>
<keyword evidence="5" id="KW-1003">Cell membrane</keyword>
<dbReference type="EMBL" id="WNZW01000014">
    <property type="protein sequence ID" value="MUG47616.1"/>
    <property type="molecule type" value="Genomic_DNA"/>
</dbReference>
<dbReference type="GO" id="GO:1901982">
    <property type="term" value="F:maltose binding"/>
    <property type="evidence" value="ECO:0007669"/>
    <property type="project" value="TreeGrafter"/>
</dbReference>
<dbReference type="PANTHER" id="PTHR30061">
    <property type="entry name" value="MALTOSE-BINDING PERIPLASMIC PROTEIN"/>
    <property type="match status" value="1"/>
</dbReference>
<dbReference type="GO" id="GO:0055052">
    <property type="term" value="C:ATP-binding cassette (ABC) transporter complex, substrate-binding subunit-containing"/>
    <property type="evidence" value="ECO:0007669"/>
    <property type="project" value="TreeGrafter"/>
</dbReference>
<dbReference type="PANTHER" id="PTHR30061:SF50">
    <property type="entry name" value="MALTOSE_MALTODEXTRIN-BINDING PERIPLASMIC PROTEIN"/>
    <property type="match status" value="1"/>
</dbReference>
<comment type="caution">
    <text evidence="7">The sequence shown here is derived from an EMBL/GenBank/DDBJ whole genome shotgun (WGS) entry which is preliminary data.</text>
</comment>
<dbReference type="GO" id="GO:0015144">
    <property type="term" value="F:carbohydrate transmembrane transporter activity"/>
    <property type="evidence" value="ECO:0007669"/>
    <property type="project" value="InterPro"/>
</dbReference>
<evidence type="ECO:0000256" key="3">
    <source>
        <dbReference type="ARBA" id="ARBA00022597"/>
    </source>
</evidence>
<dbReference type="PROSITE" id="PS51257">
    <property type="entry name" value="PROKAR_LIPOPROTEIN"/>
    <property type="match status" value="1"/>
</dbReference>
<sequence>MNFKRSFRKALLLVAVLTLTASMTACGTKSNTGGGEGPNTPAPSNAVNNKENNTAVQDGDLVPEEGAELLVWESREEVPFTEEIARQFEEKYGVKVKIEEVATTDQVGKLTTDGPSGLGADVIIIPHDHLGNAAASGLILANDVFAEETKKNNTEASIIGATFEGTLYGYPRAAETTALFYNKSLVPEAPKSFEDLIEFGKTFTDKSKKKYALMWEAGNMYFNYPFIASGGGYLYGDNGTNKDDIGLAHEGVAESMKVYQSLAEILPIKSGDINPDIKRGLFGAGDVAMDINGPWEVAGYKDALGDNLAIAPVPTVNGKPAITFSGIKIYTVSSFAKYPNAAKLYAQFATTKEAQLLLNEKIGSVPTNLEALETDQIKNDPIVSGFAEQAKNSEPMPSIPEMANVWAPVNAAMADIWDNKTDPKAAMEKAITQIKDLNNGLAAE</sequence>
<protein>
    <recommendedName>
        <fullName evidence="5">Maltodextrin-binding protein</fullName>
    </recommendedName>
</protein>
<keyword evidence="5" id="KW-0449">Lipoprotein</keyword>
<dbReference type="InterPro" id="IPR006059">
    <property type="entry name" value="SBP"/>
</dbReference>
<comment type="similarity">
    <text evidence="1 5">Belongs to the bacterial solute-binding protein 1 family.</text>
</comment>
<dbReference type="SUPFAM" id="SSF53850">
    <property type="entry name" value="Periplasmic binding protein-like II"/>
    <property type="match status" value="1"/>
</dbReference>
<feature type="region of interest" description="Disordered" evidence="6">
    <location>
        <begin position="29"/>
        <end position="57"/>
    </location>
</feature>
<evidence type="ECO:0000313" key="8">
    <source>
        <dbReference type="Proteomes" id="UP000447876"/>
    </source>
</evidence>
<dbReference type="AlphaFoldDB" id="A0A7X2Z518"/>
<evidence type="ECO:0000256" key="4">
    <source>
        <dbReference type="ARBA" id="ARBA00022729"/>
    </source>
</evidence>
<evidence type="ECO:0000256" key="2">
    <source>
        <dbReference type="ARBA" id="ARBA00022448"/>
    </source>
</evidence>
<comment type="subcellular location">
    <subcellularLocation>
        <location evidence="5">Cell membrane</location>
        <topology evidence="5">Lipid-anchor</topology>
    </subcellularLocation>
</comment>
<organism evidence="7 8">
    <name type="scientific">Paenibacillus woosongensis</name>
    <dbReference type="NCBI Taxonomy" id="307580"/>
    <lineage>
        <taxon>Bacteria</taxon>
        <taxon>Bacillati</taxon>
        <taxon>Bacillota</taxon>
        <taxon>Bacilli</taxon>
        <taxon>Bacillales</taxon>
        <taxon>Paenibacillaceae</taxon>
        <taxon>Paenibacillus</taxon>
    </lineage>
</organism>
<evidence type="ECO:0000313" key="7">
    <source>
        <dbReference type="EMBL" id="MUG47616.1"/>
    </source>
</evidence>
<dbReference type="Pfam" id="PF13416">
    <property type="entry name" value="SBP_bac_8"/>
    <property type="match status" value="1"/>
</dbReference>
<accession>A0A7X2Z518</accession>
<dbReference type="GO" id="GO:0042956">
    <property type="term" value="P:maltodextrin transmembrane transport"/>
    <property type="evidence" value="ECO:0007669"/>
    <property type="project" value="TreeGrafter"/>
</dbReference>
<reference evidence="7 8" key="1">
    <citation type="submission" date="2019-11" db="EMBL/GenBank/DDBJ databases">
        <title>Draft genome sequences of five Paenibacillus species of dairy origin.</title>
        <authorList>
            <person name="Olajide A.M."/>
            <person name="Chen S."/>
            <person name="Lapointe G."/>
        </authorList>
    </citation>
    <scope>NUCLEOTIDE SEQUENCE [LARGE SCALE GENOMIC DNA]</scope>
    <source>
        <strain evidence="7 8">12CR55</strain>
    </source>
</reference>
<feature type="compositionally biased region" description="Polar residues" evidence="6">
    <location>
        <begin position="42"/>
        <end position="56"/>
    </location>
</feature>
<dbReference type="PRINTS" id="PR00181">
    <property type="entry name" value="MALTOSEBP"/>
</dbReference>
<dbReference type="RefSeq" id="WP_155612989.1">
    <property type="nucleotide sequence ID" value="NZ_WNZW01000014.1"/>
</dbReference>
<proteinExistence type="inferred from homology"/>
<name>A0A7X2Z518_9BACL</name>
<dbReference type="Proteomes" id="UP000447876">
    <property type="component" value="Unassembled WGS sequence"/>
</dbReference>
<gene>
    <name evidence="7" type="ORF">GNP95_21930</name>
</gene>
<evidence type="ECO:0000256" key="5">
    <source>
        <dbReference type="RuleBase" id="RU365005"/>
    </source>
</evidence>
<evidence type="ECO:0000256" key="1">
    <source>
        <dbReference type="ARBA" id="ARBA00008520"/>
    </source>
</evidence>